<dbReference type="AlphaFoldDB" id="A0A8X6WNV1"/>
<name>A0A8X6WNV1_9ARAC</name>
<gene>
    <name evidence="1" type="primary">X975_16282</name>
    <name evidence="1" type="ORF">TNIN_71991</name>
</gene>
<accession>A0A8X6WNV1</accession>
<proteinExistence type="predicted"/>
<dbReference type="EMBL" id="BMAV01000420">
    <property type="protein sequence ID" value="GFY37679.1"/>
    <property type="molecule type" value="Genomic_DNA"/>
</dbReference>
<evidence type="ECO:0000313" key="2">
    <source>
        <dbReference type="Proteomes" id="UP000886998"/>
    </source>
</evidence>
<dbReference type="Proteomes" id="UP000886998">
    <property type="component" value="Unassembled WGS sequence"/>
</dbReference>
<protein>
    <submittedName>
        <fullName evidence="1">Uncharacterized protein</fullName>
    </submittedName>
</protein>
<organism evidence="1 2">
    <name type="scientific">Trichonephila inaurata madagascariensis</name>
    <dbReference type="NCBI Taxonomy" id="2747483"/>
    <lineage>
        <taxon>Eukaryota</taxon>
        <taxon>Metazoa</taxon>
        <taxon>Ecdysozoa</taxon>
        <taxon>Arthropoda</taxon>
        <taxon>Chelicerata</taxon>
        <taxon>Arachnida</taxon>
        <taxon>Araneae</taxon>
        <taxon>Araneomorphae</taxon>
        <taxon>Entelegynae</taxon>
        <taxon>Araneoidea</taxon>
        <taxon>Nephilidae</taxon>
        <taxon>Trichonephila</taxon>
        <taxon>Trichonephila inaurata</taxon>
    </lineage>
</organism>
<keyword evidence="2" id="KW-1185">Reference proteome</keyword>
<comment type="caution">
    <text evidence="1">The sequence shown here is derived from an EMBL/GenBank/DDBJ whole genome shotgun (WGS) entry which is preliminary data.</text>
</comment>
<evidence type="ECO:0000313" key="1">
    <source>
        <dbReference type="EMBL" id="GFY37679.1"/>
    </source>
</evidence>
<reference evidence="1" key="1">
    <citation type="submission" date="2020-08" db="EMBL/GenBank/DDBJ databases">
        <title>Multicomponent nature underlies the extraordinary mechanical properties of spider dragline silk.</title>
        <authorList>
            <person name="Kono N."/>
            <person name="Nakamura H."/>
            <person name="Mori M."/>
            <person name="Yoshida Y."/>
            <person name="Ohtoshi R."/>
            <person name="Malay A.D."/>
            <person name="Moran D.A.P."/>
            <person name="Tomita M."/>
            <person name="Numata K."/>
            <person name="Arakawa K."/>
        </authorList>
    </citation>
    <scope>NUCLEOTIDE SEQUENCE</scope>
</reference>
<dbReference type="OrthoDB" id="2126785at2759"/>
<sequence length="348" mass="40168">MDFSTFFRNLYEAVLTKEKTKFYVNDNRIRVAINDMKEAYMPNPEWESNEAVKVANYNDPHHRCAYIHKYALLYTGMVCDLLQEAILNESIVYDFFESKRRLTMCSLGGGPGTDVVGAFAAFISTIGFIPCSVTILDYAREWESTFKIIIQELRWGTIPRFRDMVTIPNFNYEYIGCNLLADVASKYSVKEAISSADFLTMIKFISAAGCNYTRSMVENVFRTMKPGAMLLFIDNAAGGFQSMVQHVANQCEMITVFGPLLHYDYEKSEFSITRFGYTSQSKTKVAVQMWKKPENRFFNTSQDLRNQYYRSSRVEQTRGNIRLQSNFIPEGARPQRYQEDDNRCCSII</sequence>